<dbReference type="GO" id="GO:0015074">
    <property type="term" value="P:DNA integration"/>
    <property type="evidence" value="ECO:0007669"/>
    <property type="project" value="UniProtKB-KW"/>
</dbReference>
<comment type="caution">
    <text evidence="17">The sequence shown here is derived from an EMBL/GenBank/DDBJ whole genome shotgun (WGS) entry which is preliminary data.</text>
</comment>
<keyword evidence="2" id="KW-0548">Nucleotidyltransferase</keyword>
<dbReference type="InterPro" id="IPR001584">
    <property type="entry name" value="Integrase_cat-core"/>
</dbReference>
<reference evidence="17" key="1">
    <citation type="submission" date="2021-03" db="EMBL/GenBank/DDBJ databases">
        <title>Draft genome sequence of rust myrtle Austropuccinia psidii MF-1, a brazilian biotype.</title>
        <authorList>
            <person name="Quecine M.C."/>
            <person name="Pachon D.M.R."/>
            <person name="Bonatelli M.L."/>
            <person name="Correr F.H."/>
            <person name="Franceschini L.M."/>
            <person name="Leite T.F."/>
            <person name="Margarido G.R.A."/>
            <person name="Almeida C.A."/>
            <person name="Ferrarezi J.A."/>
            <person name="Labate C.A."/>
        </authorList>
    </citation>
    <scope>NUCLEOTIDE SEQUENCE</scope>
    <source>
        <strain evidence="17">MF-1</strain>
    </source>
</reference>
<sequence>MEPITPKSLGASQYILVIVYSYTNFSWVKILKRKEDAKQKLAKVITQAETALEKQVKQTICDGGKEFVNRLMKDFCDIRGIRLTITTPYNPQNNGIAERINRKLMDKARKLMIDSGVPKELWVELINTANFIRVRLSENGKSPFEKPFHRKPNLSQMKIIGC</sequence>
<dbReference type="GO" id="GO:0003887">
    <property type="term" value="F:DNA-directed DNA polymerase activity"/>
    <property type="evidence" value="ECO:0007669"/>
    <property type="project" value="UniProtKB-KW"/>
</dbReference>
<dbReference type="GO" id="GO:0016787">
    <property type="term" value="F:hydrolase activity"/>
    <property type="evidence" value="ECO:0007669"/>
    <property type="project" value="UniProtKB-KW"/>
</dbReference>
<keyword evidence="7" id="KW-0460">Magnesium</keyword>
<keyword evidence="8" id="KW-0694">RNA-binding</keyword>
<dbReference type="PANTHER" id="PTHR42648">
    <property type="entry name" value="TRANSPOSASE, PUTATIVE-RELATED"/>
    <property type="match status" value="1"/>
</dbReference>
<gene>
    <name evidence="17" type="ORF">O181_001926</name>
</gene>
<dbReference type="InterPro" id="IPR039537">
    <property type="entry name" value="Retrotran_Ty1/copia-like"/>
</dbReference>
<dbReference type="InterPro" id="IPR036397">
    <property type="entry name" value="RNaseH_sf"/>
</dbReference>
<keyword evidence="9" id="KW-0229">DNA integration</keyword>
<accession>A0A9Q3BB36</accession>
<evidence type="ECO:0000256" key="5">
    <source>
        <dbReference type="ARBA" id="ARBA00022759"/>
    </source>
</evidence>
<dbReference type="OrthoDB" id="3237746at2759"/>
<evidence type="ECO:0000256" key="11">
    <source>
        <dbReference type="ARBA" id="ARBA00022932"/>
    </source>
</evidence>
<evidence type="ECO:0000313" key="18">
    <source>
        <dbReference type="Proteomes" id="UP000765509"/>
    </source>
</evidence>
<evidence type="ECO:0000259" key="16">
    <source>
        <dbReference type="PROSITE" id="PS50994"/>
    </source>
</evidence>
<dbReference type="EMBL" id="AVOT02000305">
    <property type="protein sequence ID" value="MBW0462211.1"/>
    <property type="molecule type" value="Genomic_DNA"/>
</dbReference>
<comment type="catalytic activity">
    <reaction evidence="13">
        <text>DNA(n) + a 2'-deoxyribonucleoside 5'-triphosphate = DNA(n+1) + diphosphate</text>
        <dbReference type="Rhea" id="RHEA:22508"/>
        <dbReference type="Rhea" id="RHEA-COMP:17339"/>
        <dbReference type="Rhea" id="RHEA-COMP:17340"/>
        <dbReference type="ChEBI" id="CHEBI:33019"/>
        <dbReference type="ChEBI" id="CHEBI:61560"/>
        <dbReference type="ChEBI" id="CHEBI:173112"/>
        <dbReference type="EC" id="2.7.7.49"/>
    </reaction>
</comment>
<keyword evidence="18" id="KW-1185">Reference proteome</keyword>
<dbReference type="GO" id="GO:0004519">
    <property type="term" value="F:endonuclease activity"/>
    <property type="evidence" value="ECO:0007669"/>
    <property type="project" value="UniProtKB-KW"/>
</dbReference>
<dbReference type="GO" id="GO:0006310">
    <property type="term" value="P:DNA recombination"/>
    <property type="evidence" value="ECO:0007669"/>
    <property type="project" value="UniProtKB-KW"/>
</dbReference>
<evidence type="ECO:0000256" key="13">
    <source>
        <dbReference type="ARBA" id="ARBA00048173"/>
    </source>
</evidence>
<evidence type="ECO:0000256" key="7">
    <source>
        <dbReference type="ARBA" id="ARBA00022842"/>
    </source>
</evidence>
<evidence type="ECO:0000256" key="8">
    <source>
        <dbReference type="ARBA" id="ARBA00022884"/>
    </source>
</evidence>
<protein>
    <recommendedName>
        <fullName evidence="16">Integrase catalytic domain-containing protein</fullName>
    </recommendedName>
</protein>
<evidence type="ECO:0000256" key="6">
    <source>
        <dbReference type="ARBA" id="ARBA00022801"/>
    </source>
</evidence>
<dbReference type="SUPFAM" id="SSF53098">
    <property type="entry name" value="Ribonuclease H-like"/>
    <property type="match status" value="1"/>
</dbReference>
<evidence type="ECO:0000256" key="1">
    <source>
        <dbReference type="ARBA" id="ARBA00022578"/>
    </source>
</evidence>
<evidence type="ECO:0000256" key="3">
    <source>
        <dbReference type="ARBA" id="ARBA00022722"/>
    </source>
</evidence>
<dbReference type="GO" id="GO:0003723">
    <property type="term" value="F:RNA binding"/>
    <property type="evidence" value="ECO:0007669"/>
    <property type="project" value="UniProtKB-KW"/>
</dbReference>
<feature type="domain" description="Integrase catalytic" evidence="16">
    <location>
        <begin position="1"/>
        <end position="151"/>
    </location>
</feature>
<dbReference type="PROSITE" id="PS50994">
    <property type="entry name" value="INTEGRASE"/>
    <property type="match status" value="1"/>
</dbReference>
<evidence type="ECO:0000256" key="2">
    <source>
        <dbReference type="ARBA" id="ARBA00022695"/>
    </source>
</evidence>
<evidence type="ECO:0000256" key="15">
    <source>
        <dbReference type="SAM" id="Phobius"/>
    </source>
</evidence>
<keyword evidence="5" id="KW-0255">Endonuclease</keyword>
<dbReference type="Proteomes" id="UP000765509">
    <property type="component" value="Unassembled WGS sequence"/>
</dbReference>
<dbReference type="PANTHER" id="PTHR42648:SF11">
    <property type="entry name" value="TRANSPOSON TY4-P GAG-POL POLYPROTEIN"/>
    <property type="match status" value="1"/>
</dbReference>
<keyword evidence="12" id="KW-0233">DNA recombination</keyword>
<dbReference type="GO" id="GO:0032196">
    <property type="term" value="P:transposition"/>
    <property type="evidence" value="ECO:0007669"/>
    <property type="project" value="UniProtKB-KW"/>
</dbReference>
<evidence type="ECO:0000313" key="17">
    <source>
        <dbReference type="EMBL" id="MBW0462211.1"/>
    </source>
</evidence>
<evidence type="ECO:0000256" key="10">
    <source>
        <dbReference type="ARBA" id="ARBA00022918"/>
    </source>
</evidence>
<dbReference type="Gene3D" id="3.30.420.10">
    <property type="entry name" value="Ribonuclease H-like superfamily/Ribonuclease H"/>
    <property type="match status" value="1"/>
</dbReference>
<keyword evidence="4" id="KW-0479">Metal-binding</keyword>
<keyword evidence="3" id="KW-0540">Nuclease</keyword>
<keyword evidence="11" id="KW-0808">Transferase</keyword>
<organism evidence="17 18">
    <name type="scientific">Austropuccinia psidii MF-1</name>
    <dbReference type="NCBI Taxonomy" id="1389203"/>
    <lineage>
        <taxon>Eukaryota</taxon>
        <taxon>Fungi</taxon>
        <taxon>Dikarya</taxon>
        <taxon>Basidiomycota</taxon>
        <taxon>Pucciniomycotina</taxon>
        <taxon>Pucciniomycetes</taxon>
        <taxon>Pucciniales</taxon>
        <taxon>Sphaerophragmiaceae</taxon>
        <taxon>Austropuccinia</taxon>
    </lineage>
</organism>
<proteinExistence type="predicted"/>
<dbReference type="GO" id="GO:0046872">
    <property type="term" value="F:metal ion binding"/>
    <property type="evidence" value="ECO:0007669"/>
    <property type="project" value="UniProtKB-KW"/>
</dbReference>
<evidence type="ECO:0000256" key="12">
    <source>
        <dbReference type="ARBA" id="ARBA00023172"/>
    </source>
</evidence>
<keyword evidence="10" id="KW-0695">RNA-directed DNA polymerase</keyword>
<evidence type="ECO:0000256" key="9">
    <source>
        <dbReference type="ARBA" id="ARBA00022908"/>
    </source>
</evidence>
<keyword evidence="6" id="KW-0378">Hydrolase</keyword>
<keyword evidence="15" id="KW-0472">Membrane</keyword>
<dbReference type="GO" id="GO:0003964">
    <property type="term" value="F:RNA-directed DNA polymerase activity"/>
    <property type="evidence" value="ECO:0007669"/>
    <property type="project" value="UniProtKB-KW"/>
</dbReference>
<feature type="transmembrane region" description="Helical" evidence="15">
    <location>
        <begin position="12"/>
        <end position="31"/>
    </location>
</feature>
<dbReference type="AlphaFoldDB" id="A0A9Q3BB36"/>
<dbReference type="InterPro" id="IPR012337">
    <property type="entry name" value="RNaseH-like_sf"/>
</dbReference>
<keyword evidence="15" id="KW-0812">Transmembrane</keyword>
<dbReference type="GO" id="GO:0005634">
    <property type="term" value="C:nucleus"/>
    <property type="evidence" value="ECO:0007669"/>
    <property type="project" value="UniProtKB-ARBA"/>
</dbReference>
<comment type="catalytic activity">
    <reaction evidence="14">
        <text>DNA(n) + a 2'-deoxyribonucleoside 5'-triphosphate = DNA(n+1) + diphosphate</text>
        <dbReference type="Rhea" id="RHEA:22508"/>
        <dbReference type="Rhea" id="RHEA-COMP:17339"/>
        <dbReference type="Rhea" id="RHEA-COMP:17340"/>
        <dbReference type="ChEBI" id="CHEBI:33019"/>
        <dbReference type="ChEBI" id="CHEBI:61560"/>
        <dbReference type="ChEBI" id="CHEBI:173112"/>
        <dbReference type="EC" id="2.7.7.7"/>
    </reaction>
</comment>
<evidence type="ECO:0000256" key="14">
    <source>
        <dbReference type="ARBA" id="ARBA00049244"/>
    </source>
</evidence>
<keyword evidence="11" id="KW-0239">DNA-directed DNA polymerase</keyword>
<evidence type="ECO:0000256" key="4">
    <source>
        <dbReference type="ARBA" id="ARBA00022723"/>
    </source>
</evidence>
<keyword evidence="1" id="KW-0815">Transposition</keyword>
<keyword evidence="15" id="KW-1133">Transmembrane helix</keyword>
<name>A0A9Q3BB36_9BASI</name>